<evidence type="ECO:0000313" key="1">
    <source>
        <dbReference type="EMBL" id="GAU44465.1"/>
    </source>
</evidence>
<sequence length="69" mass="7638">MAGHINVERIEAVKLYLHRQQFLAWPTPEVFAACIKWPGVSPYLPEGAAHQNDAEVGVNNEKDEGEHGA</sequence>
<gene>
    <name evidence="1" type="ORF">TSUD_286570</name>
</gene>
<keyword evidence="2" id="KW-1185">Reference proteome</keyword>
<reference evidence="2" key="1">
    <citation type="journal article" date="2017" name="Front. Plant Sci.">
        <title>Climate Clever Clovers: New Paradigm to Reduce the Environmental Footprint of Ruminants by Breeding Low Methanogenic Forages Utilizing Haplotype Variation.</title>
        <authorList>
            <person name="Kaur P."/>
            <person name="Appels R."/>
            <person name="Bayer P.E."/>
            <person name="Keeble-Gagnere G."/>
            <person name="Wang J."/>
            <person name="Hirakawa H."/>
            <person name="Shirasawa K."/>
            <person name="Vercoe P."/>
            <person name="Stefanova K."/>
            <person name="Durmic Z."/>
            <person name="Nichols P."/>
            <person name="Revell C."/>
            <person name="Isobe S.N."/>
            <person name="Edwards D."/>
            <person name="Erskine W."/>
        </authorList>
    </citation>
    <scope>NUCLEOTIDE SEQUENCE [LARGE SCALE GENOMIC DNA]</scope>
    <source>
        <strain evidence="2">cv. Daliak</strain>
    </source>
</reference>
<name>A0A2Z6P858_TRISU</name>
<dbReference type="Proteomes" id="UP000242715">
    <property type="component" value="Unassembled WGS sequence"/>
</dbReference>
<dbReference type="AlphaFoldDB" id="A0A2Z6P858"/>
<proteinExistence type="predicted"/>
<protein>
    <submittedName>
        <fullName evidence="1">Uncharacterized protein</fullName>
    </submittedName>
</protein>
<accession>A0A2Z6P858</accession>
<organism evidence="1 2">
    <name type="scientific">Trifolium subterraneum</name>
    <name type="common">Subterranean clover</name>
    <dbReference type="NCBI Taxonomy" id="3900"/>
    <lineage>
        <taxon>Eukaryota</taxon>
        <taxon>Viridiplantae</taxon>
        <taxon>Streptophyta</taxon>
        <taxon>Embryophyta</taxon>
        <taxon>Tracheophyta</taxon>
        <taxon>Spermatophyta</taxon>
        <taxon>Magnoliopsida</taxon>
        <taxon>eudicotyledons</taxon>
        <taxon>Gunneridae</taxon>
        <taxon>Pentapetalae</taxon>
        <taxon>rosids</taxon>
        <taxon>fabids</taxon>
        <taxon>Fabales</taxon>
        <taxon>Fabaceae</taxon>
        <taxon>Papilionoideae</taxon>
        <taxon>50 kb inversion clade</taxon>
        <taxon>NPAAA clade</taxon>
        <taxon>Hologalegina</taxon>
        <taxon>IRL clade</taxon>
        <taxon>Trifolieae</taxon>
        <taxon>Trifolium</taxon>
    </lineage>
</organism>
<dbReference type="EMBL" id="DF974045">
    <property type="protein sequence ID" value="GAU44465.1"/>
    <property type="molecule type" value="Genomic_DNA"/>
</dbReference>
<evidence type="ECO:0000313" key="2">
    <source>
        <dbReference type="Proteomes" id="UP000242715"/>
    </source>
</evidence>